<dbReference type="KEGG" id="clz:BIU88_12250"/>
<dbReference type="AlphaFoldDB" id="A0A1D8D2P9"/>
<dbReference type="Proteomes" id="UP000095185">
    <property type="component" value="Chromosome"/>
</dbReference>
<reference evidence="1" key="1">
    <citation type="submission" date="2016-09" db="EMBL/GenBank/DDBJ databases">
        <title>Genome sequence of Chlorobaculum limnaeum.</title>
        <authorList>
            <person name="Liu Z."/>
            <person name="Tank M."/>
            <person name="Bryant D.A."/>
        </authorList>
    </citation>
    <scope>NUCLEOTIDE SEQUENCE [LARGE SCALE GENOMIC DNA]</scope>
    <source>
        <strain evidence="1">DSM 1677</strain>
    </source>
</reference>
<dbReference type="EMBL" id="CP017305">
    <property type="protein sequence ID" value="AOS84831.1"/>
    <property type="molecule type" value="Genomic_DNA"/>
</dbReference>
<organism evidence="1 2">
    <name type="scientific">Chlorobaculum limnaeum</name>
    <dbReference type="NCBI Taxonomy" id="274537"/>
    <lineage>
        <taxon>Bacteria</taxon>
        <taxon>Pseudomonadati</taxon>
        <taxon>Chlorobiota</taxon>
        <taxon>Chlorobiia</taxon>
        <taxon>Chlorobiales</taxon>
        <taxon>Chlorobiaceae</taxon>
        <taxon>Chlorobaculum</taxon>
    </lineage>
</organism>
<evidence type="ECO:0000313" key="1">
    <source>
        <dbReference type="EMBL" id="AOS84831.1"/>
    </source>
</evidence>
<keyword evidence="2" id="KW-1185">Reference proteome</keyword>
<sequence length="70" mass="7934">MAAWPKQLSFDRGVVHYLQIRYKPEKAWSDDDSKEKPALAELWAKRSGGSCLFVMPKGLELSAIEKAVRV</sequence>
<accession>A0A1D8D2P9</accession>
<protein>
    <submittedName>
        <fullName evidence="1">Uncharacterized protein</fullName>
    </submittedName>
</protein>
<dbReference type="STRING" id="274537.BIU88_12250"/>
<proteinExistence type="predicted"/>
<name>A0A1D8D2P9_CHLLM</name>
<evidence type="ECO:0000313" key="2">
    <source>
        <dbReference type="Proteomes" id="UP000095185"/>
    </source>
</evidence>
<gene>
    <name evidence="1" type="ORF">BIU88_12250</name>
</gene>